<feature type="domain" description="CBM20" evidence="15">
    <location>
        <begin position="540"/>
        <end position="642"/>
    </location>
</feature>
<dbReference type="Gene3D" id="2.60.40.10">
    <property type="entry name" value="Immunoglobulins"/>
    <property type="match status" value="2"/>
</dbReference>
<feature type="compositionally biased region" description="Pro residues" evidence="13">
    <location>
        <begin position="521"/>
        <end position="539"/>
    </location>
</feature>
<dbReference type="InterPro" id="IPR002044">
    <property type="entry name" value="CBM20"/>
</dbReference>
<dbReference type="SMART" id="SM00642">
    <property type="entry name" value="Aamy"/>
    <property type="match status" value="1"/>
</dbReference>
<keyword evidence="8" id="KW-0106">Calcium</keyword>
<comment type="caution">
    <text evidence="16">The sequence shown here is derived from an EMBL/GenBank/DDBJ whole genome shotgun (WGS) entry which is preliminary data.</text>
</comment>
<dbReference type="InterPro" id="IPR006046">
    <property type="entry name" value="Alpha_amylase"/>
</dbReference>
<reference evidence="16 17" key="1">
    <citation type="journal article" date="2019" name="Int. J. Syst. Evol. Microbiol.">
        <title>The Global Catalogue of Microorganisms (GCM) 10K type strain sequencing project: providing services to taxonomists for standard genome sequencing and annotation.</title>
        <authorList>
            <consortium name="The Broad Institute Genomics Platform"/>
            <consortium name="The Broad Institute Genome Sequencing Center for Infectious Disease"/>
            <person name="Wu L."/>
            <person name="Ma J."/>
        </authorList>
    </citation>
    <scope>NUCLEOTIDE SEQUENCE [LARGE SCALE GENOMIC DNA]</scope>
    <source>
        <strain evidence="16 17">JCM 13004</strain>
    </source>
</reference>
<feature type="compositionally biased region" description="Low complexity" evidence="13">
    <location>
        <begin position="11"/>
        <end position="20"/>
    </location>
</feature>
<gene>
    <name evidence="16" type="ORF">GCM10009665_13110</name>
</gene>
<comment type="catalytic activity">
    <reaction evidence="1 12">
        <text>Endohydrolysis of (1-&gt;4)-alpha-D-glucosidic linkages in polysaccharides containing three or more (1-&gt;4)-alpha-linked D-glucose units.</text>
        <dbReference type="EC" id="3.2.1.1"/>
    </reaction>
</comment>
<dbReference type="SUPFAM" id="SSF51011">
    <property type="entry name" value="Glycosyl hydrolase domain"/>
    <property type="match status" value="1"/>
</dbReference>
<keyword evidence="14" id="KW-0732">Signal</keyword>
<evidence type="ECO:0000313" key="17">
    <source>
        <dbReference type="Proteomes" id="UP001500037"/>
    </source>
</evidence>
<dbReference type="PANTHER" id="PTHR43447">
    <property type="entry name" value="ALPHA-AMYLASE"/>
    <property type="match status" value="1"/>
</dbReference>
<keyword evidence="7 12" id="KW-0378">Hydrolase</keyword>
<dbReference type="EC" id="3.2.1.1" evidence="4 12"/>
<sequence length="743" mass="76893">MRLLRRDRTRTSTPTPTPSFRAPRAALVAAGALLAGALAPLGLQSSAHAAATATGGDVIANLFEWNWSSVAAECTGVLGPKGYGAVQVAPPEDSIRLAGSPHPWWDVYQPVGYDLNSRMGTEAQFQAMVATCHGAGVRVYADVVLNHMAGSNQSSTDSYGGDGFSTAARSYQQVPYGPGDFHGYPGDCPNSGLAITDWNNQTQVQECDLLSLEDLRTESDHVRAAEAGYLNKLLGYGVDGFRVDAAKHINQADLANIESRLTGTLAGGRPFVLQEVFPGSSGNLAPAAFESNGSLIGFDYADALKGQFQGNIAGLRTFGQSWGLEPSAKDGSMVTNHDTERDGSTLNYKSGAQFRLANEFMLAWGYGTPSVYSGFAFAASDDSPPADAGGFVTATDCSSAAWVCTDRVQGIANLVGWHNAAQGQPVANWWDNGNNAIAFSRGGTAWIALNNSGTAVTQSFTTGLAAGSYCDVVHGDPSAGGGCSGPRVTVDATGRATVTVAAGDSVALYATGAGCTAGCPSPSPTPTPTATPSPTPTPTPTGTGTGTVSETFHATRTTVPGQNLYLVGSIPQLGGWNPDAAIPLAATGYPVWSATVPLPANTAFAYKYLLKDAAGNVTWEPGDNRTATTTTSGATLDDTWGQGSSTGQVTVNFSENRTTVWGQNVYLVGSIPQLGSWDPNAALALSSAAYPNWTGTVTLPAATAFAYKYLLKDAAGNVTWESGDNRTCTTGAGGSVTLSDTWK</sequence>
<dbReference type="InterPro" id="IPR013784">
    <property type="entry name" value="Carb-bd-like_fold"/>
</dbReference>
<evidence type="ECO:0000256" key="6">
    <source>
        <dbReference type="ARBA" id="ARBA00022723"/>
    </source>
</evidence>
<dbReference type="RefSeq" id="WP_344440245.1">
    <property type="nucleotide sequence ID" value="NZ_BAAALF010000013.1"/>
</dbReference>
<evidence type="ECO:0000256" key="8">
    <source>
        <dbReference type="ARBA" id="ARBA00022837"/>
    </source>
</evidence>
<dbReference type="SUPFAM" id="SSF49452">
    <property type="entry name" value="Starch-binding domain-like"/>
    <property type="match status" value="2"/>
</dbReference>
<evidence type="ECO:0000313" key="16">
    <source>
        <dbReference type="EMBL" id="GAA1224234.1"/>
    </source>
</evidence>
<dbReference type="PROSITE" id="PS51166">
    <property type="entry name" value="CBM20"/>
    <property type="match status" value="2"/>
</dbReference>
<dbReference type="SUPFAM" id="SSF51445">
    <property type="entry name" value="(Trans)glycosidases"/>
    <property type="match status" value="1"/>
</dbReference>
<organism evidence="16 17">
    <name type="scientific">Kitasatospora nipponensis</name>
    <dbReference type="NCBI Taxonomy" id="258049"/>
    <lineage>
        <taxon>Bacteria</taxon>
        <taxon>Bacillati</taxon>
        <taxon>Actinomycetota</taxon>
        <taxon>Actinomycetes</taxon>
        <taxon>Kitasatosporales</taxon>
        <taxon>Streptomycetaceae</taxon>
        <taxon>Kitasatospora</taxon>
    </lineage>
</organism>
<dbReference type="InterPro" id="IPR006048">
    <property type="entry name" value="A-amylase/branching_C"/>
</dbReference>
<evidence type="ECO:0000256" key="10">
    <source>
        <dbReference type="ARBA" id="ARBA00023295"/>
    </source>
</evidence>
<keyword evidence="9 12" id="KW-0119">Carbohydrate metabolism</keyword>
<evidence type="ECO:0000256" key="9">
    <source>
        <dbReference type="ARBA" id="ARBA00023277"/>
    </source>
</evidence>
<dbReference type="EMBL" id="BAAALF010000013">
    <property type="protein sequence ID" value="GAA1224234.1"/>
    <property type="molecule type" value="Genomic_DNA"/>
</dbReference>
<dbReference type="InterPro" id="IPR013783">
    <property type="entry name" value="Ig-like_fold"/>
</dbReference>
<keyword evidence="10 12" id="KW-0326">Glycosidase</keyword>
<comment type="similarity">
    <text evidence="3 11">Belongs to the glycosyl hydrolase 13 family.</text>
</comment>
<evidence type="ECO:0000256" key="3">
    <source>
        <dbReference type="ARBA" id="ARBA00008061"/>
    </source>
</evidence>
<dbReference type="PRINTS" id="PR00110">
    <property type="entry name" value="ALPHAAMYLASE"/>
</dbReference>
<evidence type="ECO:0000256" key="11">
    <source>
        <dbReference type="RuleBase" id="RU003615"/>
    </source>
</evidence>
<dbReference type="Pfam" id="PF00128">
    <property type="entry name" value="Alpha-amylase"/>
    <property type="match status" value="1"/>
</dbReference>
<keyword evidence="6" id="KW-0479">Metal-binding</keyword>
<dbReference type="InterPro" id="IPR006047">
    <property type="entry name" value="GH13_cat_dom"/>
</dbReference>
<feature type="signal peptide" evidence="14">
    <location>
        <begin position="1"/>
        <end position="49"/>
    </location>
</feature>
<feature type="region of interest" description="Disordered" evidence="13">
    <location>
        <begin position="520"/>
        <end position="544"/>
    </location>
</feature>
<dbReference type="InterPro" id="IPR017853">
    <property type="entry name" value="GH"/>
</dbReference>
<feature type="domain" description="CBM20" evidence="15">
    <location>
        <begin position="643"/>
        <end position="743"/>
    </location>
</feature>
<accession>A0ABN1VXA4</accession>
<dbReference type="Proteomes" id="UP001500037">
    <property type="component" value="Unassembled WGS sequence"/>
</dbReference>
<keyword evidence="17" id="KW-1185">Reference proteome</keyword>
<dbReference type="Pfam" id="PF02806">
    <property type="entry name" value="Alpha-amylase_C"/>
    <property type="match status" value="1"/>
</dbReference>
<evidence type="ECO:0000256" key="2">
    <source>
        <dbReference type="ARBA" id="ARBA00001913"/>
    </source>
</evidence>
<feature type="compositionally biased region" description="Basic and acidic residues" evidence="13">
    <location>
        <begin position="1"/>
        <end position="10"/>
    </location>
</feature>
<evidence type="ECO:0000256" key="1">
    <source>
        <dbReference type="ARBA" id="ARBA00000548"/>
    </source>
</evidence>
<comment type="cofactor">
    <cofactor evidence="2">
        <name>Ca(2+)</name>
        <dbReference type="ChEBI" id="CHEBI:29108"/>
    </cofactor>
</comment>
<dbReference type="SMART" id="SM00632">
    <property type="entry name" value="Aamy_C"/>
    <property type="match status" value="1"/>
</dbReference>
<name>A0ABN1VXA4_9ACTN</name>
<dbReference type="CDD" id="cd11317">
    <property type="entry name" value="AmyAc_bac_euk_AmyA"/>
    <property type="match status" value="1"/>
</dbReference>
<evidence type="ECO:0000256" key="13">
    <source>
        <dbReference type="SAM" id="MobiDB-lite"/>
    </source>
</evidence>
<evidence type="ECO:0000256" key="5">
    <source>
        <dbReference type="ARBA" id="ARBA00017303"/>
    </source>
</evidence>
<dbReference type="InterPro" id="IPR031319">
    <property type="entry name" value="A-amylase_C"/>
</dbReference>
<dbReference type="Pfam" id="PF00686">
    <property type="entry name" value="CBM_20"/>
    <property type="match status" value="2"/>
</dbReference>
<dbReference type="SMART" id="SM01065">
    <property type="entry name" value="CBM_2"/>
    <property type="match status" value="2"/>
</dbReference>
<dbReference type="InterPro" id="IPR013780">
    <property type="entry name" value="Glyco_hydro_b"/>
</dbReference>
<protein>
    <recommendedName>
        <fullName evidence="5 12">Alpha-amylase</fullName>
        <ecNumber evidence="4 12">3.2.1.1</ecNumber>
    </recommendedName>
</protein>
<evidence type="ECO:0000256" key="4">
    <source>
        <dbReference type="ARBA" id="ARBA00012595"/>
    </source>
</evidence>
<feature type="chain" id="PRO_5047475165" description="Alpha-amylase" evidence="14">
    <location>
        <begin position="50"/>
        <end position="743"/>
    </location>
</feature>
<feature type="region of interest" description="Disordered" evidence="13">
    <location>
        <begin position="1"/>
        <end position="20"/>
    </location>
</feature>
<evidence type="ECO:0000256" key="14">
    <source>
        <dbReference type="SAM" id="SignalP"/>
    </source>
</evidence>
<evidence type="ECO:0000256" key="12">
    <source>
        <dbReference type="RuleBase" id="RU361134"/>
    </source>
</evidence>
<dbReference type="Gene3D" id="2.60.40.1180">
    <property type="entry name" value="Golgi alpha-mannosidase II"/>
    <property type="match status" value="1"/>
</dbReference>
<dbReference type="Gene3D" id="3.20.20.80">
    <property type="entry name" value="Glycosidases"/>
    <property type="match status" value="1"/>
</dbReference>
<evidence type="ECO:0000256" key="7">
    <source>
        <dbReference type="ARBA" id="ARBA00022801"/>
    </source>
</evidence>
<proteinExistence type="inferred from homology"/>
<evidence type="ECO:0000259" key="15">
    <source>
        <dbReference type="PROSITE" id="PS51166"/>
    </source>
</evidence>